<reference evidence="2 3" key="1">
    <citation type="submission" date="2017-08" db="EMBL/GenBank/DDBJ databases">
        <title>Harnessing the power of phylogenomics to disentangle the directionality and signatures of interkingdom host jumping in the parasitic fungal genus Tolypocladium.</title>
        <authorList>
            <person name="Quandt C.A."/>
            <person name="Patterson W."/>
            <person name="Spatafora J.W."/>
        </authorList>
    </citation>
    <scope>NUCLEOTIDE SEQUENCE [LARGE SCALE GENOMIC DNA]</scope>
    <source>
        <strain evidence="2 3">CBS 113982</strain>
    </source>
</reference>
<evidence type="ECO:0000313" key="3">
    <source>
        <dbReference type="Proteomes" id="UP000236621"/>
    </source>
</evidence>
<feature type="non-terminal residue" evidence="2">
    <location>
        <position position="117"/>
    </location>
</feature>
<dbReference type="AlphaFoldDB" id="A0A2K3QL98"/>
<name>A0A2K3QL98_9HYPO</name>
<evidence type="ECO:0000256" key="1">
    <source>
        <dbReference type="SAM" id="MobiDB-lite"/>
    </source>
</evidence>
<sequence length="117" mass="12727">MFARPPLRTRNSVPSDALIRTSTHVSRFGSGFSKPKPQTPAPLPVFPSPGRAEDKTLLSRHQILRCRCSGSSHCTSRSLYLANGGPAKLVPAPYPDRPVLAARSIITRQMEPLGQLP</sequence>
<feature type="region of interest" description="Disordered" evidence="1">
    <location>
        <begin position="27"/>
        <end position="51"/>
    </location>
</feature>
<feature type="compositionally biased region" description="Pro residues" evidence="1">
    <location>
        <begin position="37"/>
        <end position="47"/>
    </location>
</feature>
<keyword evidence="3" id="KW-1185">Reference proteome</keyword>
<dbReference type="EMBL" id="NRSZ01000279">
    <property type="protein sequence ID" value="PNY28314.1"/>
    <property type="molecule type" value="Genomic_DNA"/>
</dbReference>
<evidence type="ECO:0000313" key="2">
    <source>
        <dbReference type="EMBL" id="PNY28314.1"/>
    </source>
</evidence>
<comment type="caution">
    <text evidence="2">The sequence shown here is derived from an EMBL/GenBank/DDBJ whole genome shotgun (WGS) entry which is preliminary data.</text>
</comment>
<protein>
    <submittedName>
        <fullName evidence="2">Uncharacterized protein</fullName>
    </submittedName>
</protein>
<dbReference type="Proteomes" id="UP000236621">
    <property type="component" value="Unassembled WGS sequence"/>
</dbReference>
<organism evidence="2 3">
    <name type="scientific">Tolypocladium capitatum</name>
    <dbReference type="NCBI Taxonomy" id="45235"/>
    <lineage>
        <taxon>Eukaryota</taxon>
        <taxon>Fungi</taxon>
        <taxon>Dikarya</taxon>
        <taxon>Ascomycota</taxon>
        <taxon>Pezizomycotina</taxon>
        <taxon>Sordariomycetes</taxon>
        <taxon>Hypocreomycetidae</taxon>
        <taxon>Hypocreales</taxon>
        <taxon>Ophiocordycipitaceae</taxon>
        <taxon>Tolypocladium</taxon>
    </lineage>
</organism>
<accession>A0A2K3QL98</accession>
<proteinExistence type="predicted"/>
<gene>
    <name evidence="2" type="ORF">TCAP_01771</name>
</gene>